<dbReference type="Gene3D" id="3.90.25.10">
    <property type="entry name" value="UDP-galactose 4-epimerase, domain 1"/>
    <property type="match status" value="1"/>
</dbReference>
<dbReference type="PANTHER" id="PTHR10491">
    <property type="entry name" value="DTDP-4-DEHYDRORHAMNOSE REDUCTASE"/>
    <property type="match status" value="1"/>
</dbReference>
<comment type="cofactor">
    <cofactor evidence="6">
        <name>Mg(2+)</name>
        <dbReference type="ChEBI" id="CHEBI:18420"/>
    </cofactor>
    <text evidence="6">Binds 1 Mg(2+) ion per monomer.</text>
</comment>
<comment type="catalytic activity">
    <reaction evidence="5 6">
        <text>dTDP-beta-L-rhamnose + NADP(+) = dTDP-4-dehydro-beta-L-rhamnose + NADPH + H(+)</text>
        <dbReference type="Rhea" id="RHEA:21796"/>
        <dbReference type="ChEBI" id="CHEBI:15378"/>
        <dbReference type="ChEBI" id="CHEBI:57510"/>
        <dbReference type="ChEBI" id="CHEBI:57783"/>
        <dbReference type="ChEBI" id="CHEBI:58349"/>
        <dbReference type="ChEBI" id="CHEBI:62830"/>
        <dbReference type="EC" id="1.1.1.133"/>
    </reaction>
</comment>
<evidence type="ECO:0000259" key="7">
    <source>
        <dbReference type="Pfam" id="PF04321"/>
    </source>
</evidence>
<evidence type="ECO:0000256" key="3">
    <source>
        <dbReference type="ARBA" id="ARBA00012929"/>
    </source>
</evidence>
<dbReference type="EC" id="1.1.1.133" evidence="3 6"/>
<organism evidence="8 9">
    <name type="scientific">Yoonia rosea</name>
    <dbReference type="NCBI Taxonomy" id="287098"/>
    <lineage>
        <taxon>Bacteria</taxon>
        <taxon>Pseudomonadati</taxon>
        <taxon>Pseudomonadota</taxon>
        <taxon>Alphaproteobacteria</taxon>
        <taxon>Rhodobacterales</taxon>
        <taxon>Paracoccaceae</taxon>
        <taxon>Yoonia</taxon>
    </lineage>
</organism>
<dbReference type="GO" id="GO:0008831">
    <property type="term" value="F:dTDP-4-dehydrorhamnose reductase activity"/>
    <property type="evidence" value="ECO:0007669"/>
    <property type="project" value="UniProtKB-EC"/>
</dbReference>
<evidence type="ECO:0000256" key="6">
    <source>
        <dbReference type="RuleBase" id="RU364082"/>
    </source>
</evidence>
<dbReference type="AlphaFoldDB" id="A0A1R3X8N9"/>
<comment type="similarity">
    <text evidence="2 6">Belongs to the dTDP-4-dehydrorhamnose reductase family.</text>
</comment>
<dbReference type="GO" id="GO:0019305">
    <property type="term" value="P:dTDP-rhamnose biosynthetic process"/>
    <property type="evidence" value="ECO:0007669"/>
    <property type="project" value="UniProtKB-UniPathway"/>
</dbReference>
<dbReference type="Proteomes" id="UP000186997">
    <property type="component" value="Unassembled WGS sequence"/>
</dbReference>
<keyword evidence="9" id="KW-1185">Reference proteome</keyword>
<keyword evidence="6" id="KW-0560">Oxidoreductase</keyword>
<evidence type="ECO:0000256" key="1">
    <source>
        <dbReference type="ARBA" id="ARBA00004781"/>
    </source>
</evidence>
<dbReference type="PANTHER" id="PTHR10491:SF4">
    <property type="entry name" value="METHIONINE ADENOSYLTRANSFERASE 2 SUBUNIT BETA"/>
    <property type="match status" value="1"/>
</dbReference>
<protein>
    <recommendedName>
        <fullName evidence="4 6">dTDP-4-dehydrorhamnose reductase</fullName>
        <ecNumber evidence="3 6">1.1.1.133</ecNumber>
    </recommendedName>
</protein>
<dbReference type="CDD" id="cd05254">
    <property type="entry name" value="dTDP_HR_like_SDR_e"/>
    <property type="match status" value="1"/>
</dbReference>
<dbReference type="Pfam" id="PF04321">
    <property type="entry name" value="RmlD_sub_bind"/>
    <property type="match status" value="1"/>
</dbReference>
<dbReference type="RefSeq" id="WP_076659931.1">
    <property type="nucleotide sequence ID" value="NZ_FTPR01000002.1"/>
</dbReference>
<keyword evidence="6" id="KW-0521">NADP</keyword>
<dbReference type="UniPathway" id="UPA00124"/>
<dbReference type="InterPro" id="IPR036291">
    <property type="entry name" value="NAD(P)-bd_dom_sf"/>
</dbReference>
<name>A0A1R3X8N9_9RHOB</name>
<dbReference type="EMBL" id="FTPR01000002">
    <property type="protein sequence ID" value="SIT87268.1"/>
    <property type="molecule type" value="Genomic_DNA"/>
</dbReference>
<dbReference type="InterPro" id="IPR029903">
    <property type="entry name" value="RmlD-like-bd"/>
</dbReference>
<accession>A0A1R3X8N9</accession>
<sequence length="292" mass="30103">MKILVFGRTGQVARALIAAGPAAEVEITALGRDAADLTNPAACAAIIAASDADAVINAAAYTAVDAAETDEATARIVNADAPTAMAQACAAKNIPFVHISTDYVFDGSAGAAWKPTDPTGPLGAYGRTKLAGEKGVTHAGGTFAILRTAWVFDANGKNFVTTMLRLSETRDALTVVADQIGGPTPADAIAAACLTIAKTLAAGQEASGIYHFSGAPDVSWADFARAIFDIADRDVTVTDITTADYPTPATRPANSRLDCTGTEAAFGIARPDWRSALAKMLTQRTSSRRTIV</sequence>
<dbReference type="NCBIfam" id="TIGR01214">
    <property type="entry name" value="rmlD"/>
    <property type="match status" value="1"/>
</dbReference>
<reference evidence="9" key="1">
    <citation type="submission" date="2017-01" db="EMBL/GenBank/DDBJ databases">
        <authorList>
            <person name="Varghese N."/>
            <person name="Submissions S."/>
        </authorList>
    </citation>
    <scope>NUCLEOTIDE SEQUENCE [LARGE SCALE GENOMIC DNA]</scope>
    <source>
        <strain evidence="9">DSM 29591</strain>
    </source>
</reference>
<evidence type="ECO:0000313" key="9">
    <source>
        <dbReference type="Proteomes" id="UP000186997"/>
    </source>
</evidence>
<proteinExistence type="inferred from homology"/>
<dbReference type="InterPro" id="IPR005913">
    <property type="entry name" value="dTDP_dehydrorham_reduct"/>
</dbReference>
<evidence type="ECO:0000313" key="8">
    <source>
        <dbReference type="EMBL" id="SIT87268.1"/>
    </source>
</evidence>
<comment type="function">
    <text evidence="6">Catalyzes the reduction of dTDP-6-deoxy-L-lyxo-4-hexulose to yield dTDP-L-rhamnose.</text>
</comment>
<evidence type="ECO:0000256" key="5">
    <source>
        <dbReference type="ARBA" id="ARBA00048200"/>
    </source>
</evidence>
<dbReference type="OrthoDB" id="9803892at2"/>
<feature type="domain" description="RmlD-like substrate binding" evidence="7">
    <location>
        <begin position="1"/>
        <end position="283"/>
    </location>
</feature>
<evidence type="ECO:0000256" key="4">
    <source>
        <dbReference type="ARBA" id="ARBA00017099"/>
    </source>
</evidence>
<evidence type="ECO:0000256" key="2">
    <source>
        <dbReference type="ARBA" id="ARBA00010944"/>
    </source>
</evidence>
<dbReference type="SUPFAM" id="SSF51735">
    <property type="entry name" value="NAD(P)-binding Rossmann-fold domains"/>
    <property type="match status" value="1"/>
</dbReference>
<gene>
    <name evidence="8" type="ORF">SAMN05421665_2324</name>
</gene>
<dbReference type="Gene3D" id="3.40.50.720">
    <property type="entry name" value="NAD(P)-binding Rossmann-like Domain"/>
    <property type="match status" value="1"/>
</dbReference>
<comment type="pathway">
    <text evidence="1 6">Carbohydrate biosynthesis; dTDP-L-rhamnose biosynthesis.</text>
</comment>
<dbReference type="STRING" id="287098.SAMN05421665_2324"/>